<dbReference type="AlphaFoldDB" id="A0AAV6WEZ8"/>
<dbReference type="InterPro" id="IPR036047">
    <property type="entry name" value="F-box-like_dom_sf"/>
</dbReference>
<dbReference type="Pfam" id="PF12937">
    <property type="entry name" value="F-box-like"/>
    <property type="match status" value="1"/>
</dbReference>
<dbReference type="EMBL" id="WHWC01000017">
    <property type="protein sequence ID" value="KAG8365972.1"/>
    <property type="molecule type" value="Genomic_DNA"/>
</dbReference>
<dbReference type="PANTHER" id="PTHR38926">
    <property type="entry name" value="F-BOX DOMAIN CONTAINING PROTEIN, EXPRESSED"/>
    <property type="match status" value="1"/>
</dbReference>
<sequence>MEGNPQPPPPPWVALETNLTENILKRLDLVDILGNVQRVCTTWHRVCRDPAMWRAIVIRNDGYLRHLLDIDKLCRVAVNRSDGQLRDITLEHFGDDKLLLFICERSTHLKRLHLTFCSDITSSGLATALKNTPEVEELHLNMMTHVYADDIDAIGNSCPMLKSFTFTRGSRDCPFESLPSELALAIAGSMPNLRHLGLFGSTMDNLDLKEILDKCPRLKWLDLRNCLKVDLGGDLGQRLSQQMTNLRRPTDSVCVWRYSSPFDDPPLRSNNPFDPPPSDLSSIGENCTFSPDTLTK</sequence>
<dbReference type="Proteomes" id="UP000826271">
    <property type="component" value="Unassembled WGS sequence"/>
</dbReference>
<dbReference type="PANTHER" id="PTHR38926:SF2">
    <property type="entry name" value="F-BOX_LRR-REPEAT PROTEIN 21-RELATED"/>
    <property type="match status" value="1"/>
</dbReference>
<evidence type="ECO:0000256" key="1">
    <source>
        <dbReference type="SAM" id="MobiDB-lite"/>
    </source>
</evidence>
<feature type="domain" description="F-box" evidence="2">
    <location>
        <begin position="9"/>
        <end position="56"/>
    </location>
</feature>
<dbReference type="CDD" id="cd22164">
    <property type="entry name" value="F-box_AtSKIP19-like"/>
    <property type="match status" value="1"/>
</dbReference>
<keyword evidence="4" id="KW-1185">Reference proteome</keyword>
<dbReference type="InterPro" id="IPR032675">
    <property type="entry name" value="LRR_dom_sf"/>
</dbReference>
<protein>
    <recommendedName>
        <fullName evidence="2">F-box domain-containing protein</fullName>
    </recommendedName>
</protein>
<feature type="region of interest" description="Disordered" evidence="1">
    <location>
        <begin position="266"/>
        <end position="296"/>
    </location>
</feature>
<comment type="caution">
    <text evidence="3">The sequence shown here is derived from an EMBL/GenBank/DDBJ whole genome shotgun (WGS) entry which is preliminary data.</text>
</comment>
<dbReference type="Gene3D" id="1.20.1280.50">
    <property type="match status" value="1"/>
</dbReference>
<dbReference type="SUPFAM" id="SSF81383">
    <property type="entry name" value="F-box domain"/>
    <property type="match status" value="1"/>
</dbReference>
<evidence type="ECO:0000313" key="3">
    <source>
        <dbReference type="EMBL" id="KAG8365972.1"/>
    </source>
</evidence>
<gene>
    <name evidence="3" type="ORF">BUALT_Bualt17G0027700</name>
</gene>
<feature type="compositionally biased region" description="Polar residues" evidence="1">
    <location>
        <begin position="279"/>
        <end position="296"/>
    </location>
</feature>
<dbReference type="InterPro" id="IPR001810">
    <property type="entry name" value="F-box_dom"/>
</dbReference>
<name>A0AAV6WEZ8_9LAMI</name>
<dbReference type="Gene3D" id="3.80.10.10">
    <property type="entry name" value="Ribonuclease Inhibitor"/>
    <property type="match status" value="1"/>
</dbReference>
<proteinExistence type="predicted"/>
<evidence type="ECO:0000259" key="2">
    <source>
        <dbReference type="PROSITE" id="PS50181"/>
    </source>
</evidence>
<evidence type="ECO:0000313" key="4">
    <source>
        <dbReference type="Proteomes" id="UP000826271"/>
    </source>
</evidence>
<dbReference type="SUPFAM" id="SSF52047">
    <property type="entry name" value="RNI-like"/>
    <property type="match status" value="1"/>
</dbReference>
<reference evidence="3" key="1">
    <citation type="submission" date="2019-10" db="EMBL/GenBank/DDBJ databases">
        <authorList>
            <person name="Zhang R."/>
            <person name="Pan Y."/>
            <person name="Wang J."/>
            <person name="Ma R."/>
            <person name="Yu S."/>
        </authorList>
    </citation>
    <scope>NUCLEOTIDE SEQUENCE</scope>
    <source>
        <strain evidence="3">LA-IB0</strain>
        <tissue evidence="3">Leaf</tissue>
    </source>
</reference>
<organism evidence="3 4">
    <name type="scientific">Buddleja alternifolia</name>
    <dbReference type="NCBI Taxonomy" id="168488"/>
    <lineage>
        <taxon>Eukaryota</taxon>
        <taxon>Viridiplantae</taxon>
        <taxon>Streptophyta</taxon>
        <taxon>Embryophyta</taxon>
        <taxon>Tracheophyta</taxon>
        <taxon>Spermatophyta</taxon>
        <taxon>Magnoliopsida</taxon>
        <taxon>eudicotyledons</taxon>
        <taxon>Gunneridae</taxon>
        <taxon>Pentapetalae</taxon>
        <taxon>asterids</taxon>
        <taxon>lamiids</taxon>
        <taxon>Lamiales</taxon>
        <taxon>Scrophulariaceae</taxon>
        <taxon>Buddlejeae</taxon>
        <taxon>Buddleja</taxon>
    </lineage>
</organism>
<dbReference type="PROSITE" id="PS50181">
    <property type="entry name" value="FBOX"/>
    <property type="match status" value="1"/>
</dbReference>
<accession>A0AAV6WEZ8</accession>